<evidence type="ECO:0000259" key="8">
    <source>
        <dbReference type="PROSITE" id="PS50110"/>
    </source>
</evidence>
<dbReference type="CDD" id="cd00082">
    <property type="entry name" value="HisKA"/>
    <property type="match status" value="1"/>
</dbReference>
<dbReference type="Pfam" id="PF08448">
    <property type="entry name" value="PAS_4"/>
    <property type="match status" value="3"/>
</dbReference>
<dbReference type="InterPro" id="IPR001789">
    <property type="entry name" value="Sig_transdc_resp-reg_receiver"/>
</dbReference>
<name>A0A7W9CJK5_9CAUL</name>
<evidence type="ECO:0000256" key="4">
    <source>
        <dbReference type="ARBA" id="ARBA00022679"/>
    </source>
</evidence>
<dbReference type="InterPro" id="IPR036097">
    <property type="entry name" value="HisK_dim/P_sf"/>
</dbReference>
<feature type="domain" description="PAC" evidence="10">
    <location>
        <begin position="467"/>
        <end position="518"/>
    </location>
</feature>
<dbReference type="PROSITE" id="PS50110">
    <property type="entry name" value="RESPONSE_REGULATORY"/>
    <property type="match status" value="1"/>
</dbReference>
<reference evidence="11 12" key="1">
    <citation type="submission" date="2020-08" db="EMBL/GenBank/DDBJ databases">
        <title>Genomic Encyclopedia of Type Strains, Phase IV (KMG-IV): sequencing the most valuable type-strain genomes for metagenomic binning, comparative biology and taxonomic classification.</title>
        <authorList>
            <person name="Goeker M."/>
        </authorList>
    </citation>
    <scope>NUCLEOTIDE SEQUENCE [LARGE SCALE GENOMIC DNA]</scope>
    <source>
        <strain evidence="11 12">DSM 4737</strain>
    </source>
</reference>
<evidence type="ECO:0000256" key="6">
    <source>
        <dbReference type="PROSITE-ProRule" id="PRU00169"/>
    </source>
</evidence>
<organism evidence="11 12">
    <name type="scientific">Brevundimonas variabilis</name>
    <dbReference type="NCBI Taxonomy" id="74312"/>
    <lineage>
        <taxon>Bacteria</taxon>
        <taxon>Pseudomonadati</taxon>
        <taxon>Pseudomonadota</taxon>
        <taxon>Alphaproteobacteria</taxon>
        <taxon>Caulobacterales</taxon>
        <taxon>Caulobacteraceae</taxon>
        <taxon>Brevundimonas</taxon>
    </lineage>
</organism>
<dbReference type="PANTHER" id="PTHR43304:SF1">
    <property type="entry name" value="PAC DOMAIN-CONTAINING PROTEIN"/>
    <property type="match status" value="1"/>
</dbReference>
<dbReference type="Pfam" id="PF00512">
    <property type="entry name" value="HisKA"/>
    <property type="match status" value="1"/>
</dbReference>
<dbReference type="InterPro" id="IPR052162">
    <property type="entry name" value="Sensor_kinase/Photoreceptor"/>
</dbReference>
<dbReference type="SMART" id="SM00086">
    <property type="entry name" value="PAC"/>
    <property type="match status" value="3"/>
</dbReference>
<keyword evidence="4" id="KW-0808">Transferase</keyword>
<comment type="catalytic activity">
    <reaction evidence="1">
        <text>ATP + protein L-histidine = ADP + protein N-phospho-L-histidine.</text>
        <dbReference type="EC" id="2.7.13.3"/>
    </reaction>
</comment>
<comment type="caution">
    <text evidence="11">The sequence shown here is derived from an EMBL/GenBank/DDBJ whole genome shotgun (WGS) entry which is preliminary data.</text>
</comment>
<keyword evidence="5" id="KW-0418">Kinase</keyword>
<dbReference type="SUPFAM" id="SSF52172">
    <property type="entry name" value="CheY-like"/>
    <property type="match status" value="1"/>
</dbReference>
<dbReference type="CDD" id="cd00130">
    <property type="entry name" value="PAS"/>
    <property type="match status" value="1"/>
</dbReference>
<dbReference type="PROSITE" id="PS50113">
    <property type="entry name" value="PAC"/>
    <property type="match status" value="2"/>
</dbReference>
<dbReference type="PROSITE" id="PS50112">
    <property type="entry name" value="PAS"/>
    <property type="match status" value="1"/>
</dbReference>
<dbReference type="EC" id="2.7.13.3" evidence="2"/>
<evidence type="ECO:0000256" key="2">
    <source>
        <dbReference type="ARBA" id="ARBA00012438"/>
    </source>
</evidence>
<dbReference type="InterPro" id="IPR013655">
    <property type="entry name" value="PAS_fold_3"/>
</dbReference>
<keyword evidence="12" id="KW-1185">Reference proteome</keyword>
<dbReference type="SUPFAM" id="SSF47384">
    <property type="entry name" value="Homodimeric domain of signal transducing histidine kinase"/>
    <property type="match status" value="1"/>
</dbReference>
<dbReference type="Pfam" id="PF02518">
    <property type="entry name" value="HATPase_c"/>
    <property type="match status" value="1"/>
</dbReference>
<dbReference type="InterPro" id="IPR003661">
    <property type="entry name" value="HisK_dim/P_dom"/>
</dbReference>
<dbReference type="Gene3D" id="3.30.450.20">
    <property type="entry name" value="PAS domain"/>
    <property type="match status" value="4"/>
</dbReference>
<dbReference type="RefSeq" id="WP_183213347.1">
    <property type="nucleotide sequence ID" value="NZ_JACHOR010000003.1"/>
</dbReference>
<feature type="modified residue" description="4-aspartylphosphate" evidence="6">
    <location>
        <position position="821"/>
    </location>
</feature>
<proteinExistence type="predicted"/>
<dbReference type="InterPro" id="IPR035965">
    <property type="entry name" value="PAS-like_dom_sf"/>
</dbReference>
<dbReference type="InterPro" id="IPR003594">
    <property type="entry name" value="HATPase_dom"/>
</dbReference>
<dbReference type="PANTHER" id="PTHR43304">
    <property type="entry name" value="PHYTOCHROME-LIKE PROTEIN CPH1"/>
    <property type="match status" value="1"/>
</dbReference>
<dbReference type="PROSITE" id="PS50109">
    <property type="entry name" value="HIS_KIN"/>
    <property type="match status" value="1"/>
</dbReference>
<dbReference type="SMART" id="SM00091">
    <property type="entry name" value="PAS"/>
    <property type="match status" value="3"/>
</dbReference>
<evidence type="ECO:0000259" key="9">
    <source>
        <dbReference type="PROSITE" id="PS50112"/>
    </source>
</evidence>
<dbReference type="InterPro" id="IPR000700">
    <property type="entry name" value="PAS-assoc_C"/>
</dbReference>
<dbReference type="SMART" id="SM00448">
    <property type="entry name" value="REC"/>
    <property type="match status" value="1"/>
</dbReference>
<dbReference type="Gene3D" id="3.40.50.2300">
    <property type="match status" value="1"/>
</dbReference>
<dbReference type="Pfam" id="PF00072">
    <property type="entry name" value="Response_reg"/>
    <property type="match status" value="1"/>
</dbReference>
<dbReference type="Proteomes" id="UP000545037">
    <property type="component" value="Unassembled WGS sequence"/>
</dbReference>
<gene>
    <name evidence="11" type="ORF">GGR13_001976</name>
</gene>
<dbReference type="InterPro" id="IPR036890">
    <property type="entry name" value="HATPase_C_sf"/>
</dbReference>
<dbReference type="NCBIfam" id="TIGR00229">
    <property type="entry name" value="sensory_box"/>
    <property type="match status" value="2"/>
</dbReference>
<dbReference type="FunFam" id="3.30.450.20:FF:000099">
    <property type="entry name" value="Sensory box sensor histidine kinase"/>
    <property type="match status" value="1"/>
</dbReference>
<evidence type="ECO:0000259" key="7">
    <source>
        <dbReference type="PROSITE" id="PS50109"/>
    </source>
</evidence>
<feature type="domain" description="Histidine kinase" evidence="7">
    <location>
        <begin position="531"/>
        <end position="751"/>
    </location>
</feature>
<dbReference type="Gene3D" id="1.10.287.130">
    <property type="match status" value="1"/>
</dbReference>
<keyword evidence="3 6" id="KW-0597">Phosphoprotein</keyword>
<feature type="domain" description="Response regulatory" evidence="8">
    <location>
        <begin position="771"/>
        <end position="881"/>
    </location>
</feature>
<dbReference type="InterPro" id="IPR013656">
    <property type="entry name" value="PAS_4"/>
</dbReference>
<evidence type="ECO:0000259" key="10">
    <source>
        <dbReference type="PROSITE" id="PS50113"/>
    </source>
</evidence>
<dbReference type="PRINTS" id="PR00344">
    <property type="entry name" value="BCTRLSENSOR"/>
</dbReference>
<dbReference type="AlphaFoldDB" id="A0A7W9CJK5"/>
<dbReference type="SMART" id="SM00388">
    <property type="entry name" value="HisKA"/>
    <property type="match status" value="1"/>
</dbReference>
<dbReference type="GO" id="GO:0000155">
    <property type="term" value="F:phosphorelay sensor kinase activity"/>
    <property type="evidence" value="ECO:0007669"/>
    <property type="project" value="InterPro"/>
</dbReference>
<protein>
    <recommendedName>
        <fullName evidence="2">histidine kinase</fullName>
        <ecNumber evidence="2">2.7.13.3</ecNumber>
    </recommendedName>
</protein>
<dbReference type="InterPro" id="IPR004358">
    <property type="entry name" value="Sig_transdc_His_kin-like_C"/>
</dbReference>
<dbReference type="InterPro" id="IPR000014">
    <property type="entry name" value="PAS"/>
</dbReference>
<feature type="domain" description="PAS" evidence="9">
    <location>
        <begin position="114"/>
        <end position="171"/>
    </location>
</feature>
<evidence type="ECO:0000256" key="1">
    <source>
        <dbReference type="ARBA" id="ARBA00000085"/>
    </source>
</evidence>
<dbReference type="SMART" id="SM00387">
    <property type="entry name" value="HATPase_c"/>
    <property type="match status" value="1"/>
</dbReference>
<dbReference type="Gene3D" id="3.30.565.10">
    <property type="entry name" value="Histidine kinase-like ATPase, C-terminal domain"/>
    <property type="match status" value="1"/>
</dbReference>
<dbReference type="InterPro" id="IPR011006">
    <property type="entry name" value="CheY-like_superfamily"/>
</dbReference>
<dbReference type="SUPFAM" id="SSF55785">
    <property type="entry name" value="PYP-like sensor domain (PAS domain)"/>
    <property type="match status" value="4"/>
</dbReference>
<dbReference type="EMBL" id="JACHOR010000003">
    <property type="protein sequence ID" value="MBB5746372.1"/>
    <property type="molecule type" value="Genomic_DNA"/>
</dbReference>
<sequence length="885" mass="96718">MFVAWGDELGFLYNQPYAEIIGSKHPEALGGRFKDAWPEIWSDIEPLVEAALVGESSFRENLSLVMNRKGFPEQTWFTFSYSPVHDDNGAVAGLFCTVAETTGQVLAEAALSESETRFRSMADSSPVMMWVTTPTGHCSYLNKRWYEFTGQTPGAGEGYGWLDAVHPDDRDAAGKIFVTSNAEHRDYQVEFRIRRADGAYRWAIDAAAARFSETGEFLGYVGSLLDIDERREMERALREANEGLEARVSSAIAERQLLAQLVEGTDAFVQVVGPDFRWLAINRAAVDEIERIYGVRPRVGDSFLDLFGHQQHIVKEVRAVWSRALAGEAFTEVGEFGDPDRERRVYEMKFDVLRDADGVQIAAYQFVTDVTERVREQERLAEAERARRDADELYRTYFENSPEALFVIGVEPDGDFVIEEINPAHEAGVGLKLADIRGRKISDILTEPVAAPILAAYTHVLETGALYQYREQLALGSEPTHWDTSLVPMRDETGRIVRIIGSSRNVTRQVMTEEALRQSQKMDAMGHLTGGVAHDFNNLLTPIVGALDLLQRKGLGGEREQRLIDGAVQSADRAKILVQRLLAFARRQPLQSVAVDVPGIVNGMADLVSSTAGPQIRVVVDVPPDLPFARADPNQLEMALLNLAVNARDAMPEGGTLRISAAIAADSPLLPADLQPGRYIMISVADSGVGMDEDTLARAVEPFFSTKGVGKGTGLGLSMVHGLASQLGGAITISSQLGRGTNVELWLPQTDETPESPGIAQPAALIHQLGTALLVDDEELVRASTADMLEDLGYRTLEASSGEAALGMIESGVEIDLVVTDHLMPGMTGSELARQIRKLRPGLPVLLVSGYAEVEGVAADLPRLVKPFKKHELASSIGTLTPEQG</sequence>
<dbReference type="SUPFAM" id="SSF55874">
    <property type="entry name" value="ATPase domain of HSP90 chaperone/DNA topoisomerase II/histidine kinase"/>
    <property type="match status" value="1"/>
</dbReference>
<dbReference type="InterPro" id="IPR001610">
    <property type="entry name" value="PAC"/>
</dbReference>
<evidence type="ECO:0000256" key="3">
    <source>
        <dbReference type="ARBA" id="ARBA00022553"/>
    </source>
</evidence>
<evidence type="ECO:0000256" key="5">
    <source>
        <dbReference type="ARBA" id="ARBA00022777"/>
    </source>
</evidence>
<evidence type="ECO:0000313" key="12">
    <source>
        <dbReference type="Proteomes" id="UP000545037"/>
    </source>
</evidence>
<accession>A0A7W9CJK5</accession>
<feature type="domain" description="PAC" evidence="10">
    <location>
        <begin position="187"/>
        <end position="239"/>
    </location>
</feature>
<dbReference type="Pfam" id="PF08447">
    <property type="entry name" value="PAS_3"/>
    <property type="match status" value="1"/>
</dbReference>
<evidence type="ECO:0000313" key="11">
    <source>
        <dbReference type="EMBL" id="MBB5746372.1"/>
    </source>
</evidence>
<dbReference type="InterPro" id="IPR005467">
    <property type="entry name" value="His_kinase_dom"/>
</dbReference>